<sequence length="388" mass="43589">MSEYQLIEFQAVDRPLTDRELAYAREQSTRAEISRWSFQNEYHFGDFHGDVNGMLRRGYDVHLHYANFGVRTVAFRLPVGMPFAEDVWSNYIGGEGVSWAPDRRGSGGVLTLSPYHEAGELEELWEFEPCMRAMVELRTRLMAGDLRVLYLFWLAAATDGQPDPVDAKEPPVPCGLAELAGEAQPFLEFFGLEASLLDAAAEGSAEAPDEASAEHRIQRWVESQSEEEVKALLRELLSEDSAAIKSATIARILGATTPSAWPTVVTSRNYQTLLDRAAQLRQAEYEREQKRLVAAEKRKAAKLAQEREVRMRQMVDEPKKWLRQAEELVAARGLANYEAAAEVLDELREALAGDSGEQLARQHSAHLAKKHPTLNRLKSALKKRGLLE</sequence>
<dbReference type="AlphaFoldDB" id="A0A518DDC7"/>
<name>A0A518DDC7_9BACT</name>
<evidence type="ECO:0000313" key="2">
    <source>
        <dbReference type="EMBL" id="QDU89479.1"/>
    </source>
</evidence>
<dbReference type="Proteomes" id="UP000317429">
    <property type="component" value="Chromosome"/>
</dbReference>
<dbReference type="EMBL" id="CP036291">
    <property type="protein sequence ID" value="QDU89479.1"/>
    <property type="molecule type" value="Genomic_DNA"/>
</dbReference>
<organism evidence="2 3">
    <name type="scientific">Pirellulimonas nuda</name>
    <dbReference type="NCBI Taxonomy" id="2528009"/>
    <lineage>
        <taxon>Bacteria</taxon>
        <taxon>Pseudomonadati</taxon>
        <taxon>Planctomycetota</taxon>
        <taxon>Planctomycetia</taxon>
        <taxon>Pirellulales</taxon>
        <taxon>Lacipirellulaceae</taxon>
        <taxon>Pirellulimonas</taxon>
    </lineage>
</organism>
<keyword evidence="3" id="KW-1185">Reference proteome</keyword>
<evidence type="ECO:0000256" key="1">
    <source>
        <dbReference type="SAM" id="Coils"/>
    </source>
</evidence>
<proteinExistence type="predicted"/>
<gene>
    <name evidence="2" type="ORF">Pla175_28690</name>
</gene>
<dbReference type="OrthoDB" id="9066681at2"/>
<dbReference type="RefSeq" id="WP_145286102.1">
    <property type="nucleotide sequence ID" value="NZ_CP036291.1"/>
</dbReference>
<accession>A0A518DDC7</accession>
<evidence type="ECO:0000313" key="3">
    <source>
        <dbReference type="Proteomes" id="UP000317429"/>
    </source>
</evidence>
<reference evidence="2 3" key="1">
    <citation type="submission" date="2019-02" db="EMBL/GenBank/DDBJ databases">
        <title>Deep-cultivation of Planctomycetes and their phenomic and genomic characterization uncovers novel biology.</title>
        <authorList>
            <person name="Wiegand S."/>
            <person name="Jogler M."/>
            <person name="Boedeker C."/>
            <person name="Pinto D."/>
            <person name="Vollmers J."/>
            <person name="Rivas-Marin E."/>
            <person name="Kohn T."/>
            <person name="Peeters S.H."/>
            <person name="Heuer A."/>
            <person name="Rast P."/>
            <person name="Oberbeckmann S."/>
            <person name="Bunk B."/>
            <person name="Jeske O."/>
            <person name="Meyerdierks A."/>
            <person name="Storesund J.E."/>
            <person name="Kallscheuer N."/>
            <person name="Luecker S."/>
            <person name="Lage O.M."/>
            <person name="Pohl T."/>
            <person name="Merkel B.J."/>
            <person name="Hornburger P."/>
            <person name="Mueller R.-W."/>
            <person name="Bruemmer F."/>
            <person name="Labrenz M."/>
            <person name="Spormann A.M."/>
            <person name="Op den Camp H."/>
            <person name="Overmann J."/>
            <person name="Amann R."/>
            <person name="Jetten M.S.M."/>
            <person name="Mascher T."/>
            <person name="Medema M.H."/>
            <person name="Devos D.P."/>
            <person name="Kaster A.-K."/>
            <person name="Ovreas L."/>
            <person name="Rohde M."/>
            <person name="Galperin M.Y."/>
            <person name="Jogler C."/>
        </authorList>
    </citation>
    <scope>NUCLEOTIDE SEQUENCE [LARGE SCALE GENOMIC DNA]</scope>
    <source>
        <strain evidence="2 3">Pla175</strain>
    </source>
</reference>
<feature type="coiled-coil region" evidence="1">
    <location>
        <begin position="278"/>
        <end position="305"/>
    </location>
</feature>
<dbReference type="KEGG" id="pnd:Pla175_28690"/>
<protein>
    <submittedName>
        <fullName evidence="2">Uncharacterized protein</fullName>
    </submittedName>
</protein>
<keyword evidence="1" id="KW-0175">Coiled coil</keyword>